<keyword evidence="2" id="KW-1185">Reference proteome</keyword>
<dbReference type="RefSeq" id="WP_141138304.1">
    <property type="nucleotide sequence ID" value="NZ_FXXQ01000010.1"/>
</dbReference>
<dbReference type="AlphaFoldDB" id="A0A238J3A1"/>
<dbReference type="EMBL" id="FXXQ01000010">
    <property type="protein sequence ID" value="SMX24712.1"/>
    <property type="molecule type" value="Genomic_DNA"/>
</dbReference>
<dbReference type="OrthoDB" id="7569417at2"/>
<organism evidence="1 2">
    <name type="scientific">Boseongicola aestuarii</name>
    <dbReference type="NCBI Taxonomy" id="1470561"/>
    <lineage>
        <taxon>Bacteria</taxon>
        <taxon>Pseudomonadati</taxon>
        <taxon>Pseudomonadota</taxon>
        <taxon>Alphaproteobacteria</taxon>
        <taxon>Rhodobacterales</taxon>
        <taxon>Paracoccaceae</taxon>
        <taxon>Boseongicola</taxon>
    </lineage>
</organism>
<evidence type="ECO:0000313" key="2">
    <source>
        <dbReference type="Proteomes" id="UP000201838"/>
    </source>
</evidence>
<evidence type="ECO:0000313" key="1">
    <source>
        <dbReference type="EMBL" id="SMX24712.1"/>
    </source>
</evidence>
<gene>
    <name evidence="1" type="ORF">BOA8489_02839</name>
</gene>
<name>A0A238J3A1_9RHOB</name>
<dbReference type="Proteomes" id="UP000201838">
    <property type="component" value="Unassembled WGS sequence"/>
</dbReference>
<protein>
    <recommendedName>
        <fullName evidence="3">PilZ domain-containing protein</fullName>
    </recommendedName>
</protein>
<sequence>MGYRARREISGVCVRVIMDPFEGQVTVRNASKQGAMLEQCFDAEIGDALILQLRDRRFAARIAWTNGTATGVAFDSALRPAELALFTGRAGHAHSVAHARVGFAGYVALRK</sequence>
<evidence type="ECO:0008006" key="3">
    <source>
        <dbReference type="Google" id="ProtNLM"/>
    </source>
</evidence>
<proteinExistence type="predicted"/>
<reference evidence="2" key="1">
    <citation type="submission" date="2017-05" db="EMBL/GenBank/DDBJ databases">
        <authorList>
            <person name="Rodrigo-Torres L."/>
            <person name="Arahal R. D."/>
            <person name="Lucena T."/>
        </authorList>
    </citation>
    <scope>NUCLEOTIDE SEQUENCE [LARGE SCALE GENOMIC DNA]</scope>
    <source>
        <strain evidence="2">CECT 8489</strain>
    </source>
</reference>
<accession>A0A238J3A1</accession>